<dbReference type="PANTHER" id="PTHR10443:SF12">
    <property type="entry name" value="DIPEPTIDASE"/>
    <property type="match status" value="1"/>
</dbReference>
<dbReference type="PANTHER" id="PTHR10443">
    <property type="entry name" value="MICROSOMAL DIPEPTIDASE"/>
    <property type="match status" value="1"/>
</dbReference>
<dbReference type="InterPro" id="IPR032466">
    <property type="entry name" value="Metal_Hydrolase"/>
</dbReference>
<dbReference type="EMBL" id="JBHUEM010000055">
    <property type="protein sequence ID" value="MFD1739462.1"/>
    <property type="molecule type" value="Genomic_DNA"/>
</dbReference>
<dbReference type="Proteomes" id="UP001597214">
    <property type="component" value="Unassembled WGS sequence"/>
</dbReference>
<comment type="caution">
    <text evidence="1">The sequence shown here is derived from an EMBL/GenBank/DDBJ whole genome shotgun (WGS) entry which is preliminary data.</text>
</comment>
<protein>
    <submittedName>
        <fullName evidence="1">Dipeptidase</fullName>
    </submittedName>
</protein>
<evidence type="ECO:0000313" key="1">
    <source>
        <dbReference type="EMBL" id="MFD1739462.1"/>
    </source>
</evidence>
<dbReference type="PROSITE" id="PS51365">
    <property type="entry name" value="RENAL_DIPEPTIDASE_2"/>
    <property type="match status" value="1"/>
</dbReference>
<dbReference type="Pfam" id="PF01244">
    <property type="entry name" value="Peptidase_M19"/>
    <property type="match status" value="1"/>
</dbReference>
<dbReference type="RefSeq" id="WP_377930704.1">
    <property type="nucleotide sequence ID" value="NZ_JBHUEM010000055.1"/>
</dbReference>
<accession>A0ABW4LWH3</accession>
<sequence length="336" mass="37297">MNDFLHHTLVIDGHFDLLMDVQIQRERGRTKVIETDYYPRFIEGGVNIIVASLFVDSGFLPEMGLRKALSQISALYEEVKESPDKLMICLNGEDMNIAKQSRKIGFLLSLEGAEPIGTDLSLLRVFYELGVRNLGLVWSRRNAVADGSFFQQTKEGRKGGISSFGVKVIEEAERLGMTIDVSHLNDEGFWDVIQLSSKPVIASHSNARALCSTMRNVTDEQIEAIAKTNGVIGVNAASMLVGDDDESSTLDHFLNHIDHLVKVAGIEHVGLGLDLCEDFMKYVSPDDLASLPRKPFDVVSGHSSLPDLVEGLMKRGYSKSQLQALLGENFRRIFLR</sequence>
<dbReference type="CDD" id="cd01301">
    <property type="entry name" value="rDP_like"/>
    <property type="match status" value="1"/>
</dbReference>
<keyword evidence="2" id="KW-1185">Reference proteome</keyword>
<dbReference type="InterPro" id="IPR000180">
    <property type="entry name" value="Dipep_AS"/>
</dbReference>
<evidence type="ECO:0000313" key="2">
    <source>
        <dbReference type="Proteomes" id="UP001597214"/>
    </source>
</evidence>
<organism evidence="1 2">
    <name type="scientific">Bacillus salitolerans</name>
    <dbReference type="NCBI Taxonomy" id="1437434"/>
    <lineage>
        <taxon>Bacteria</taxon>
        <taxon>Bacillati</taxon>
        <taxon>Bacillota</taxon>
        <taxon>Bacilli</taxon>
        <taxon>Bacillales</taxon>
        <taxon>Bacillaceae</taxon>
        <taxon>Bacillus</taxon>
    </lineage>
</organism>
<gene>
    <name evidence="1" type="ORF">ACFSCX_23555</name>
</gene>
<dbReference type="InterPro" id="IPR008257">
    <property type="entry name" value="Pept_M19"/>
</dbReference>
<proteinExistence type="predicted"/>
<name>A0ABW4LWH3_9BACI</name>
<dbReference type="PROSITE" id="PS00869">
    <property type="entry name" value="RENAL_DIPEPTIDASE_1"/>
    <property type="match status" value="1"/>
</dbReference>
<reference evidence="2" key="1">
    <citation type="journal article" date="2019" name="Int. J. Syst. Evol. Microbiol.">
        <title>The Global Catalogue of Microorganisms (GCM) 10K type strain sequencing project: providing services to taxonomists for standard genome sequencing and annotation.</title>
        <authorList>
            <consortium name="The Broad Institute Genomics Platform"/>
            <consortium name="The Broad Institute Genome Sequencing Center for Infectious Disease"/>
            <person name="Wu L."/>
            <person name="Ma J."/>
        </authorList>
    </citation>
    <scope>NUCLEOTIDE SEQUENCE [LARGE SCALE GENOMIC DNA]</scope>
    <source>
        <strain evidence="2">CCUG 49339</strain>
    </source>
</reference>
<dbReference type="Gene3D" id="3.20.20.140">
    <property type="entry name" value="Metal-dependent hydrolases"/>
    <property type="match status" value="1"/>
</dbReference>
<dbReference type="SUPFAM" id="SSF51556">
    <property type="entry name" value="Metallo-dependent hydrolases"/>
    <property type="match status" value="1"/>
</dbReference>